<feature type="region of interest" description="Disordered" evidence="1">
    <location>
        <begin position="427"/>
        <end position="481"/>
    </location>
</feature>
<accession>A0A840FX48</accession>
<keyword evidence="3" id="KW-0966">Cell projection</keyword>
<feature type="compositionally biased region" description="Low complexity" evidence="1">
    <location>
        <begin position="13"/>
        <end position="23"/>
    </location>
</feature>
<feature type="region of interest" description="Disordered" evidence="1">
    <location>
        <begin position="1"/>
        <end position="89"/>
    </location>
</feature>
<reference evidence="3 4" key="1">
    <citation type="submission" date="2020-08" db="EMBL/GenBank/DDBJ databases">
        <title>Genomic Encyclopedia of Type Strains, Phase IV (KMG-V): Genome sequencing to study the core and pangenomes of soil and plant-associated prokaryotes.</title>
        <authorList>
            <person name="Whitman W."/>
        </authorList>
    </citation>
    <scope>NUCLEOTIDE SEQUENCE [LARGE SCALE GENOMIC DNA]</scope>
    <source>
        <strain evidence="3 4">34/80</strain>
    </source>
</reference>
<dbReference type="Proteomes" id="UP000524450">
    <property type="component" value="Unassembled WGS sequence"/>
</dbReference>
<dbReference type="AlphaFoldDB" id="A0A840FX48"/>
<dbReference type="InterPro" id="IPR021136">
    <property type="entry name" value="Flagellar_hook_control-like_C"/>
</dbReference>
<feature type="compositionally biased region" description="Polar residues" evidence="1">
    <location>
        <begin position="472"/>
        <end position="481"/>
    </location>
</feature>
<evidence type="ECO:0000313" key="4">
    <source>
        <dbReference type="Proteomes" id="UP000524450"/>
    </source>
</evidence>
<feature type="domain" description="Flagellar hook-length control protein-like C-terminal" evidence="2">
    <location>
        <begin position="340"/>
        <end position="420"/>
    </location>
</feature>
<evidence type="ECO:0000313" key="3">
    <source>
        <dbReference type="EMBL" id="MBB4224010.1"/>
    </source>
</evidence>
<feature type="region of interest" description="Disordered" evidence="1">
    <location>
        <begin position="225"/>
        <end position="246"/>
    </location>
</feature>
<feature type="compositionally biased region" description="Low complexity" evidence="1">
    <location>
        <begin position="427"/>
        <end position="471"/>
    </location>
</feature>
<dbReference type="PANTHER" id="PTHR37533:SF2">
    <property type="entry name" value="FLAGELLAR HOOK-LENGTH CONTROL PROTEIN"/>
    <property type="match status" value="1"/>
</dbReference>
<dbReference type="PANTHER" id="PTHR37533">
    <property type="entry name" value="FLAGELLAR HOOK-LENGTH CONTROL PROTEIN"/>
    <property type="match status" value="1"/>
</dbReference>
<sequence length="481" mass="46687">MPSMIMPPVTTNAAAQPAAAQAASRGRGADEAQGPSFGAALERSRANGGGQAGSAEKDGSTSDVAAIDRKAARKPGADEDTKKEDAPLADPNLAFLAQANSPLHALTLAGRSAAQAAGEGTADGLAKATPADATTDVALDPALQALSAKTATGTAAVAADAADTAEAAAKAAKEAVAQKPAAAAAQAAQAAPLQADAAPAGSLHDAARAAIAAQTMAVGFAKPVSAPASPSVGTAATGRGPASRAPIGTTTAEQLASAAQPAATNDAQAAKAAVAASPVAATTDGADSQPAIDPVALQQPAAVTASSPERAGDTAAAARTPAHTIAPEVGSDKWAPALGQQLLRMSASGHHTAELNLNPAGLGPLKVTLSMGDNQAQAMFVSAHESVRKAVEAALPQLRNSLSEQGITLGQTSVGAETRQPNGNDAAFAQQQQGQQQGAARQQAAASYPGAGRTAAGAPAAAVAAPRPAAANSRSGIDTFA</sequence>
<evidence type="ECO:0000259" key="2">
    <source>
        <dbReference type="Pfam" id="PF02120"/>
    </source>
</evidence>
<dbReference type="EMBL" id="JACIFZ010000006">
    <property type="protein sequence ID" value="MBB4224010.1"/>
    <property type="molecule type" value="Genomic_DNA"/>
</dbReference>
<keyword evidence="3" id="KW-0282">Flagellum</keyword>
<organism evidence="3 4">
    <name type="scientific">Variovorax guangxiensis</name>
    <dbReference type="NCBI Taxonomy" id="1775474"/>
    <lineage>
        <taxon>Bacteria</taxon>
        <taxon>Pseudomonadati</taxon>
        <taxon>Pseudomonadota</taxon>
        <taxon>Betaproteobacteria</taxon>
        <taxon>Burkholderiales</taxon>
        <taxon>Comamonadaceae</taxon>
        <taxon>Variovorax</taxon>
    </lineage>
</organism>
<comment type="caution">
    <text evidence="3">The sequence shown here is derived from an EMBL/GenBank/DDBJ whole genome shotgun (WGS) entry which is preliminary data.</text>
</comment>
<protein>
    <submittedName>
        <fullName evidence="3">Flagellar hook-length control protein FliK</fullName>
    </submittedName>
</protein>
<dbReference type="CDD" id="cd17470">
    <property type="entry name" value="T3SS_Flik_C"/>
    <property type="match status" value="1"/>
</dbReference>
<feature type="compositionally biased region" description="Basic and acidic residues" evidence="1">
    <location>
        <begin position="55"/>
        <end position="86"/>
    </location>
</feature>
<keyword evidence="3" id="KW-0969">Cilium</keyword>
<feature type="compositionally biased region" description="Low complexity" evidence="1">
    <location>
        <begin position="313"/>
        <end position="326"/>
    </location>
</feature>
<name>A0A840FX48_9BURK</name>
<dbReference type="InterPro" id="IPR038610">
    <property type="entry name" value="FliK-like_C_sf"/>
</dbReference>
<dbReference type="Gene3D" id="3.30.750.140">
    <property type="match status" value="1"/>
</dbReference>
<evidence type="ECO:0000256" key="1">
    <source>
        <dbReference type="SAM" id="MobiDB-lite"/>
    </source>
</evidence>
<dbReference type="Pfam" id="PF02120">
    <property type="entry name" value="Flg_hook"/>
    <property type="match status" value="1"/>
</dbReference>
<dbReference type="RefSeq" id="WP_221297677.1">
    <property type="nucleotide sequence ID" value="NZ_JACIFZ010000006.1"/>
</dbReference>
<dbReference type="InterPro" id="IPR052563">
    <property type="entry name" value="FliK"/>
</dbReference>
<feature type="region of interest" description="Disordered" evidence="1">
    <location>
        <begin position="300"/>
        <end position="332"/>
    </location>
</feature>
<proteinExistence type="predicted"/>
<gene>
    <name evidence="3" type="ORF">GGD71_004801</name>
</gene>